<dbReference type="EMBL" id="CACRXK020019444">
    <property type="protein sequence ID" value="CAB4033665.1"/>
    <property type="molecule type" value="Genomic_DNA"/>
</dbReference>
<feature type="region of interest" description="Disordered" evidence="1">
    <location>
        <begin position="37"/>
        <end position="60"/>
    </location>
</feature>
<protein>
    <submittedName>
        <fullName evidence="2">Uncharacterized protein</fullName>
    </submittedName>
</protein>
<name>A0A7D9JNU9_PARCT</name>
<accession>A0A7D9JNU9</accession>
<organism evidence="2 3">
    <name type="scientific">Paramuricea clavata</name>
    <name type="common">Red gorgonian</name>
    <name type="synonym">Violescent sea-whip</name>
    <dbReference type="NCBI Taxonomy" id="317549"/>
    <lineage>
        <taxon>Eukaryota</taxon>
        <taxon>Metazoa</taxon>
        <taxon>Cnidaria</taxon>
        <taxon>Anthozoa</taxon>
        <taxon>Octocorallia</taxon>
        <taxon>Malacalcyonacea</taxon>
        <taxon>Plexauridae</taxon>
        <taxon>Paramuricea</taxon>
    </lineage>
</organism>
<gene>
    <name evidence="2" type="ORF">PACLA_8A000933</name>
</gene>
<dbReference type="Proteomes" id="UP001152795">
    <property type="component" value="Unassembled WGS sequence"/>
</dbReference>
<comment type="caution">
    <text evidence="2">The sequence shown here is derived from an EMBL/GenBank/DDBJ whole genome shotgun (WGS) entry which is preliminary data.</text>
</comment>
<feature type="non-terminal residue" evidence="2">
    <location>
        <position position="1"/>
    </location>
</feature>
<evidence type="ECO:0000313" key="3">
    <source>
        <dbReference type="Proteomes" id="UP001152795"/>
    </source>
</evidence>
<keyword evidence="3" id="KW-1185">Reference proteome</keyword>
<reference evidence="2" key="1">
    <citation type="submission" date="2020-04" db="EMBL/GenBank/DDBJ databases">
        <authorList>
            <person name="Alioto T."/>
            <person name="Alioto T."/>
            <person name="Gomez Garrido J."/>
        </authorList>
    </citation>
    <scope>NUCLEOTIDE SEQUENCE</scope>
    <source>
        <strain evidence="2">A484AB</strain>
    </source>
</reference>
<evidence type="ECO:0000256" key="1">
    <source>
        <dbReference type="SAM" id="MobiDB-lite"/>
    </source>
</evidence>
<sequence>MAREDKFWKCENVRTSEAAILNRNLFLGTAMETLRSDTIRKSPQQNISTPSPPENDLRETAKRETFASLTTQHLRSRREIQAILESPTDCANFTYTIKYEDNYRVWNNFSMMHQSRMYRYNEYRVTDDGLQVCNSSDPFTKQRRRDLISREKELLNSKPCNTSVYAFYYYNYTLYRNFTVFFKPTEQSFTRQDYGVTLGYFAICSAKLNLSCNDYLVKVKYGDHYNILQNFSLFYNNKMYDYREYQVGNKGIEMCASNDSRIQAIWRTRNSWEKFKDRYTCRGFVDKLSEASYYTVNKQFTVYGAARSQYFTRNDYGVKNGKPYICQEKFRSISTEYNQEDLLMCNDSIINIKYDDEYKVRTDFSILYKNKVYYYTEYRVLNDGIKICNSTENYVKNIWKVRNKWVKATMHEKSCNKPIRTFWFHRKYYTVNKQFTVYVAPTSQYFTRSSYGVEDGRPYICDEKFRPTSTEYTQDDLLMCNDSIINIKYDDEYKVRTDFSILYMNKMYNYTENRVLNDSIKICNSTDNYIRNIWK</sequence>
<evidence type="ECO:0000313" key="2">
    <source>
        <dbReference type="EMBL" id="CAB4033665.1"/>
    </source>
</evidence>
<dbReference type="AlphaFoldDB" id="A0A7D9JNU9"/>
<proteinExistence type="predicted"/>